<dbReference type="Proteomes" id="UP000027446">
    <property type="component" value="Unassembled WGS sequence"/>
</dbReference>
<dbReference type="eggNOG" id="COG2246">
    <property type="taxonomic scope" value="Bacteria"/>
</dbReference>
<dbReference type="Pfam" id="PF04138">
    <property type="entry name" value="GtrA_DPMS_TM"/>
    <property type="match status" value="1"/>
</dbReference>
<dbReference type="InterPro" id="IPR051401">
    <property type="entry name" value="GtrA_CellWall_Glycosyl"/>
</dbReference>
<dbReference type="InterPro" id="IPR007267">
    <property type="entry name" value="GtrA_DPMS_TM"/>
</dbReference>
<proteinExistence type="inferred from homology"/>
<dbReference type="PANTHER" id="PTHR38459">
    <property type="entry name" value="PROPHAGE BACTOPRENOL-LINKED GLUCOSE TRANSLOCASE HOMOLOG"/>
    <property type="match status" value="1"/>
</dbReference>
<feature type="domain" description="GtrA/DPMS transmembrane" evidence="7">
    <location>
        <begin position="21"/>
        <end position="137"/>
    </location>
</feature>
<reference evidence="8 9" key="1">
    <citation type="journal article" date="2014" name="Antonie Van Leeuwenhoek">
        <title>Hyphomonas beringensis sp. nov. and Hyphomonas chukchiensis sp. nov., isolated from surface seawater of the Bering Sea and Chukchi Sea.</title>
        <authorList>
            <person name="Li C."/>
            <person name="Lai Q."/>
            <person name="Li G."/>
            <person name="Dong C."/>
            <person name="Wang J."/>
            <person name="Liao Y."/>
            <person name="Shao Z."/>
        </authorList>
    </citation>
    <scope>NUCLEOTIDE SEQUENCE [LARGE SCALE GENOMIC DNA]</scope>
    <source>
        <strain evidence="8 9">MHS-3</strain>
    </source>
</reference>
<keyword evidence="9" id="KW-1185">Reference proteome</keyword>
<feature type="transmembrane region" description="Helical" evidence="6">
    <location>
        <begin position="81"/>
        <end position="103"/>
    </location>
</feature>
<protein>
    <recommendedName>
        <fullName evidence="7">GtrA/DPMS transmembrane domain-containing protein</fullName>
    </recommendedName>
</protein>
<evidence type="ECO:0000256" key="5">
    <source>
        <dbReference type="ARBA" id="ARBA00023136"/>
    </source>
</evidence>
<evidence type="ECO:0000256" key="4">
    <source>
        <dbReference type="ARBA" id="ARBA00022989"/>
    </source>
</evidence>
<evidence type="ECO:0000256" key="1">
    <source>
        <dbReference type="ARBA" id="ARBA00004141"/>
    </source>
</evidence>
<evidence type="ECO:0000313" key="8">
    <source>
        <dbReference type="EMBL" id="KCZ85723.1"/>
    </source>
</evidence>
<keyword evidence="5 6" id="KW-0472">Membrane</keyword>
<organism evidence="8 9">
    <name type="scientific">Hyphomonas adhaerens MHS-3</name>
    <dbReference type="NCBI Taxonomy" id="1280949"/>
    <lineage>
        <taxon>Bacteria</taxon>
        <taxon>Pseudomonadati</taxon>
        <taxon>Pseudomonadota</taxon>
        <taxon>Alphaproteobacteria</taxon>
        <taxon>Hyphomonadales</taxon>
        <taxon>Hyphomonadaceae</taxon>
        <taxon>Hyphomonas</taxon>
    </lineage>
</organism>
<name>A0A069E6L9_9PROT</name>
<dbReference type="PANTHER" id="PTHR38459:SF6">
    <property type="entry name" value="ARABINOGALACTAN BIOSYNTHESIS RECRUITING PROTEIN RV3789"/>
    <property type="match status" value="1"/>
</dbReference>
<dbReference type="STRING" id="1280949.HAD_08560"/>
<feature type="transmembrane region" description="Helical" evidence="6">
    <location>
        <begin position="52"/>
        <end position="69"/>
    </location>
</feature>
<keyword evidence="3 6" id="KW-0812">Transmembrane</keyword>
<dbReference type="AlphaFoldDB" id="A0A069E6L9"/>
<sequence length="143" mass="15573">MPSVSSLAREVYNRIPVSVKRFAVAGGATVVVDAIAYSLFLKIGVPIDIAKASGLVVATIFAYTVNRNWTFSGSEGSWKSIILFLVLYVFASASNVIVNRLVIDAITSFRFVIPVAWFIATGTSATINYLGMRFIVFPVRKDT</sequence>
<dbReference type="GO" id="GO:0005886">
    <property type="term" value="C:plasma membrane"/>
    <property type="evidence" value="ECO:0007669"/>
    <property type="project" value="TreeGrafter"/>
</dbReference>
<comment type="subcellular location">
    <subcellularLocation>
        <location evidence="1">Membrane</location>
        <topology evidence="1">Multi-pass membrane protein</topology>
    </subcellularLocation>
</comment>
<feature type="transmembrane region" description="Helical" evidence="6">
    <location>
        <begin position="109"/>
        <end position="131"/>
    </location>
</feature>
<dbReference type="PATRIC" id="fig|1280949.3.peg.1746"/>
<evidence type="ECO:0000256" key="6">
    <source>
        <dbReference type="SAM" id="Phobius"/>
    </source>
</evidence>
<accession>A0A069E6L9</accession>
<comment type="similarity">
    <text evidence="2">Belongs to the GtrA family.</text>
</comment>
<gene>
    <name evidence="8" type="ORF">HAD_08560</name>
</gene>
<evidence type="ECO:0000256" key="3">
    <source>
        <dbReference type="ARBA" id="ARBA00022692"/>
    </source>
</evidence>
<feature type="transmembrane region" description="Helical" evidence="6">
    <location>
        <begin position="21"/>
        <end position="40"/>
    </location>
</feature>
<dbReference type="OrthoDB" id="6196188at2"/>
<dbReference type="GO" id="GO:0000271">
    <property type="term" value="P:polysaccharide biosynthetic process"/>
    <property type="evidence" value="ECO:0007669"/>
    <property type="project" value="InterPro"/>
</dbReference>
<evidence type="ECO:0000313" key="9">
    <source>
        <dbReference type="Proteomes" id="UP000027446"/>
    </source>
</evidence>
<keyword evidence="4 6" id="KW-1133">Transmembrane helix</keyword>
<dbReference type="EMBL" id="ARYH01000001">
    <property type="protein sequence ID" value="KCZ85723.1"/>
    <property type="molecule type" value="Genomic_DNA"/>
</dbReference>
<dbReference type="RefSeq" id="WP_035570522.1">
    <property type="nucleotide sequence ID" value="NZ_ARYH01000001.1"/>
</dbReference>
<evidence type="ECO:0000256" key="2">
    <source>
        <dbReference type="ARBA" id="ARBA00009399"/>
    </source>
</evidence>
<evidence type="ECO:0000259" key="7">
    <source>
        <dbReference type="Pfam" id="PF04138"/>
    </source>
</evidence>
<comment type="caution">
    <text evidence="8">The sequence shown here is derived from an EMBL/GenBank/DDBJ whole genome shotgun (WGS) entry which is preliminary data.</text>
</comment>